<gene>
    <name evidence="1" type="ORF">LMG29542_01828</name>
</gene>
<name>A0A6J5DIA4_9BURK</name>
<evidence type="ECO:0000313" key="2">
    <source>
        <dbReference type="Proteomes" id="UP000494363"/>
    </source>
</evidence>
<dbReference type="AlphaFoldDB" id="A0A6J5DIA4"/>
<proteinExistence type="predicted"/>
<dbReference type="Proteomes" id="UP000494363">
    <property type="component" value="Unassembled WGS sequence"/>
</dbReference>
<keyword evidence="2" id="KW-1185">Reference proteome</keyword>
<sequence length="318" mass="34970">MLKKLEIDALMADLASVEAMLASRTEEEDPSGYYQFSARKAQLEDSIARAGERPETHAELGIFFGGGPVQGSRGINADFAGKALDDLQALVSKKYSSREVGRLGARGPVPRADTSQLLITGVARGSFGFVLEESGVDGEIVNTPLKETVDEITDILSRVGVADEAVFDEAAAELDARTLVTLKQFFQRLDESGATMRVVDGSRDFLLDRNAVSLARQRTQAMEIEERGGEFIGTLFLLPNSHRFEFNPTDGGQAVLKGTFGPNVVRQLEGQAELGQVAIDPREIPRRPWRVEIRTREIRERNRAPRQVFTLTRLIAPV</sequence>
<accession>A0A6J5DIA4</accession>
<dbReference type="EMBL" id="CADIKH010000007">
    <property type="protein sequence ID" value="CAB3752596.1"/>
    <property type="molecule type" value="Genomic_DNA"/>
</dbReference>
<dbReference type="RefSeq" id="WP_175226138.1">
    <property type="nucleotide sequence ID" value="NZ_CADIKH010000007.1"/>
</dbReference>
<evidence type="ECO:0000313" key="1">
    <source>
        <dbReference type="EMBL" id="CAB3752596.1"/>
    </source>
</evidence>
<reference evidence="1 2" key="1">
    <citation type="submission" date="2020-04" db="EMBL/GenBank/DDBJ databases">
        <authorList>
            <person name="De Canck E."/>
        </authorList>
    </citation>
    <scope>NUCLEOTIDE SEQUENCE [LARGE SCALE GENOMIC DNA]</scope>
    <source>
        <strain evidence="1 2">LMG 29542</strain>
    </source>
</reference>
<organism evidence="1 2">
    <name type="scientific">Paraburkholderia humisilvae</name>
    <dbReference type="NCBI Taxonomy" id="627669"/>
    <lineage>
        <taxon>Bacteria</taxon>
        <taxon>Pseudomonadati</taxon>
        <taxon>Pseudomonadota</taxon>
        <taxon>Betaproteobacteria</taxon>
        <taxon>Burkholderiales</taxon>
        <taxon>Burkholderiaceae</taxon>
        <taxon>Paraburkholderia</taxon>
    </lineage>
</organism>
<protein>
    <submittedName>
        <fullName evidence="1">Uncharacterized protein</fullName>
    </submittedName>
</protein>